<evidence type="ECO:0000313" key="5">
    <source>
        <dbReference type="EMBL" id="KAL0176188.1"/>
    </source>
</evidence>
<comment type="subcellular location">
    <subcellularLocation>
        <location evidence="1">Membrane</location>
    </subcellularLocation>
</comment>
<dbReference type="Proteomes" id="UP001529510">
    <property type="component" value="Unassembled WGS sequence"/>
</dbReference>
<name>A0ABD0PQ69_CIRMR</name>
<dbReference type="GO" id="GO:0016020">
    <property type="term" value="C:membrane"/>
    <property type="evidence" value="ECO:0007669"/>
    <property type="project" value="UniProtKB-SubCell"/>
</dbReference>
<keyword evidence="3" id="KW-0106">Calcium</keyword>
<evidence type="ECO:0000256" key="2">
    <source>
        <dbReference type="ARBA" id="ARBA00023136"/>
    </source>
</evidence>
<dbReference type="AlphaFoldDB" id="A0ABD0PQ69"/>
<dbReference type="PRINTS" id="PR00205">
    <property type="entry name" value="CADHERIN"/>
</dbReference>
<dbReference type="EMBL" id="JAMKFB020000014">
    <property type="protein sequence ID" value="KAL0176188.1"/>
    <property type="molecule type" value="Genomic_DNA"/>
</dbReference>
<dbReference type="InterPro" id="IPR002126">
    <property type="entry name" value="Cadherin-like_dom"/>
</dbReference>
<dbReference type="InterPro" id="IPR015919">
    <property type="entry name" value="Cadherin-like_sf"/>
</dbReference>
<comment type="caution">
    <text evidence="5">The sequence shown here is derived from an EMBL/GenBank/DDBJ whole genome shotgun (WGS) entry which is preliminary data.</text>
</comment>
<dbReference type="SUPFAM" id="SSF49313">
    <property type="entry name" value="Cadherin-like"/>
    <property type="match status" value="1"/>
</dbReference>
<organism evidence="5 6">
    <name type="scientific">Cirrhinus mrigala</name>
    <name type="common">Mrigala</name>
    <dbReference type="NCBI Taxonomy" id="683832"/>
    <lineage>
        <taxon>Eukaryota</taxon>
        <taxon>Metazoa</taxon>
        <taxon>Chordata</taxon>
        <taxon>Craniata</taxon>
        <taxon>Vertebrata</taxon>
        <taxon>Euteleostomi</taxon>
        <taxon>Actinopterygii</taxon>
        <taxon>Neopterygii</taxon>
        <taxon>Teleostei</taxon>
        <taxon>Ostariophysi</taxon>
        <taxon>Cypriniformes</taxon>
        <taxon>Cyprinidae</taxon>
        <taxon>Labeoninae</taxon>
        <taxon>Labeonini</taxon>
        <taxon>Cirrhinus</taxon>
    </lineage>
</organism>
<evidence type="ECO:0000259" key="4">
    <source>
        <dbReference type="PROSITE" id="PS50268"/>
    </source>
</evidence>
<sequence>EGTNSYSPTLQAIDSDGKIGTTVVVINIQDINDQEPEMNRDLYEAYVQENQKLDLKIQVTLW</sequence>
<evidence type="ECO:0000313" key="6">
    <source>
        <dbReference type="Proteomes" id="UP001529510"/>
    </source>
</evidence>
<feature type="domain" description="Cadherin" evidence="4">
    <location>
        <begin position="1"/>
        <end position="38"/>
    </location>
</feature>
<keyword evidence="2" id="KW-0472">Membrane</keyword>
<evidence type="ECO:0000256" key="3">
    <source>
        <dbReference type="PROSITE-ProRule" id="PRU00043"/>
    </source>
</evidence>
<feature type="non-terminal residue" evidence="5">
    <location>
        <position position="62"/>
    </location>
</feature>
<dbReference type="Gene3D" id="2.60.40.60">
    <property type="entry name" value="Cadherins"/>
    <property type="match status" value="1"/>
</dbReference>
<accession>A0ABD0PQ69</accession>
<keyword evidence="6" id="KW-1185">Reference proteome</keyword>
<feature type="non-terminal residue" evidence="5">
    <location>
        <position position="1"/>
    </location>
</feature>
<dbReference type="PROSITE" id="PS50268">
    <property type="entry name" value="CADHERIN_2"/>
    <property type="match status" value="1"/>
</dbReference>
<gene>
    <name evidence="5" type="ORF">M9458_028518</name>
</gene>
<reference evidence="5 6" key="1">
    <citation type="submission" date="2024-05" db="EMBL/GenBank/DDBJ databases">
        <title>Genome sequencing and assembly of Indian major carp, Cirrhinus mrigala (Hamilton, 1822).</title>
        <authorList>
            <person name="Mohindra V."/>
            <person name="Chowdhury L.M."/>
            <person name="Lal K."/>
            <person name="Jena J.K."/>
        </authorList>
    </citation>
    <scope>NUCLEOTIDE SEQUENCE [LARGE SCALE GENOMIC DNA]</scope>
    <source>
        <strain evidence="5">CM1030</strain>
        <tissue evidence="5">Blood</tissue>
    </source>
</reference>
<protein>
    <recommendedName>
        <fullName evidence="4">Cadherin domain-containing protein</fullName>
    </recommendedName>
</protein>
<evidence type="ECO:0000256" key="1">
    <source>
        <dbReference type="ARBA" id="ARBA00004370"/>
    </source>
</evidence>
<dbReference type="GO" id="GO:0005509">
    <property type="term" value="F:calcium ion binding"/>
    <property type="evidence" value="ECO:0007669"/>
    <property type="project" value="UniProtKB-UniRule"/>
</dbReference>
<proteinExistence type="predicted"/>